<gene>
    <name evidence="3" type="ORF">BN2476_990028</name>
</gene>
<protein>
    <submittedName>
        <fullName evidence="3">2-keto-4-pentenoate hydratase/2-oxohepta-3-ene-1,7-dioic acid hydratase</fullName>
    </submittedName>
</protein>
<dbReference type="GO" id="GO:0046872">
    <property type="term" value="F:metal ion binding"/>
    <property type="evidence" value="ECO:0007669"/>
    <property type="project" value="UniProtKB-KW"/>
</dbReference>
<dbReference type="GO" id="GO:0018773">
    <property type="term" value="F:acetylpyruvate hydrolase activity"/>
    <property type="evidence" value="ECO:0007669"/>
    <property type="project" value="TreeGrafter"/>
</dbReference>
<accession>A0A1N7SUQ1</accession>
<proteinExistence type="predicted"/>
<sequence length="297" mass="32918">MKIARFNEGQLGIVVDDRYLVDITTTVGEDAAMWPPIGATRLIANFGRLKPVIEAALKQLPRMPIEDVKLLTPVPWPNKVIAFPVNYHDHGREMQASYRATHQGFFLKPNSSLSGANEPVVLPNVPTREVHHESELAIVIGKQGRDIARDDWQQYVFGYACLLDMVVRGREERVFRKAYDTFCPVGPWIVTADEVGDPANLEMKLWVNDDLKQHANTRDLVLDIPGMIEMASAVMTLYPGDIVATGTPAGVGKVSDGDKVRIRIERVGEMTVDIVTGTGGATEVFAQPYTPDIIKQK</sequence>
<dbReference type="PANTHER" id="PTHR11820:SF7">
    <property type="entry name" value="ACYLPYRUVASE FAHD1, MITOCHONDRIAL"/>
    <property type="match status" value="1"/>
</dbReference>
<evidence type="ECO:0000313" key="4">
    <source>
        <dbReference type="Proteomes" id="UP000195569"/>
    </source>
</evidence>
<dbReference type="SUPFAM" id="SSF56529">
    <property type="entry name" value="FAH"/>
    <property type="match status" value="1"/>
</dbReference>
<organism evidence="3 4">
    <name type="scientific">Paraburkholderia piptadeniae</name>
    <dbReference type="NCBI Taxonomy" id="1701573"/>
    <lineage>
        <taxon>Bacteria</taxon>
        <taxon>Pseudomonadati</taxon>
        <taxon>Pseudomonadota</taxon>
        <taxon>Betaproteobacteria</taxon>
        <taxon>Burkholderiales</taxon>
        <taxon>Burkholderiaceae</taxon>
        <taxon>Paraburkholderia</taxon>
    </lineage>
</organism>
<name>A0A1N7SUQ1_9BURK</name>
<dbReference type="InterPro" id="IPR011234">
    <property type="entry name" value="Fumarylacetoacetase-like_C"/>
</dbReference>
<dbReference type="Proteomes" id="UP000195569">
    <property type="component" value="Unassembled WGS sequence"/>
</dbReference>
<dbReference type="EMBL" id="CYGY02000099">
    <property type="protein sequence ID" value="SIT51050.1"/>
    <property type="molecule type" value="Genomic_DNA"/>
</dbReference>
<keyword evidence="4" id="KW-1185">Reference proteome</keyword>
<dbReference type="PANTHER" id="PTHR11820">
    <property type="entry name" value="ACYLPYRUVASE"/>
    <property type="match status" value="1"/>
</dbReference>
<feature type="domain" description="Fumarylacetoacetase-like C-terminal" evidence="2">
    <location>
        <begin position="79"/>
        <end position="274"/>
    </location>
</feature>
<dbReference type="Gene3D" id="3.90.850.10">
    <property type="entry name" value="Fumarylacetoacetase-like, C-terminal domain"/>
    <property type="match status" value="1"/>
</dbReference>
<evidence type="ECO:0000259" key="2">
    <source>
        <dbReference type="Pfam" id="PF01557"/>
    </source>
</evidence>
<dbReference type="InterPro" id="IPR036663">
    <property type="entry name" value="Fumarylacetoacetase_C_sf"/>
</dbReference>
<keyword evidence="1" id="KW-0479">Metal-binding</keyword>
<comment type="caution">
    <text evidence="3">The sequence shown here is derived from an EMBL/GenBank/DDBJ whole genome shotgun (WGS) entry which is preliminary data.</text>
</comment>
<dbReference type="RefSeq" id="WP_162849294.1">
    <property type="nucleotide sequence ID" value="NZ_CYGY02000099.1"/>
</dbReference>
<dbReference type="AlphaFoldDB" id="A0A1N7SUQ1"/>
<evidence type="ECO:0000313" key="3">
    <source>
        <dbReference type="EMBL" id="SIT51050.1"/>
    </source>
</evidence>
<reference evidence="3" key="1">
    <citation type="submission" date="2016-12" db="EMBL/GenBank/DDBJ databases">
        <authorList>
            <person name="Moulin L."/>
        </authorList>
    </citation>
    <scope>NUCLEOTIDE SEQUENCE [LARGE SCALE GENOMIC DNA]</scope>
    <source>
        <strain evidence="3">STM 7183</strain>
    </source>
</reference>
<dbReference type="Pfam" id="PF01557">
    <property type="entry name" value="FAA_hydrolase"/>
    <property type="match status" value="1"/>
</dbReference>
<evidence type="ECO:0000256" key="1">
    <source>
        <dbReference type="ARBA" id="ARBA00022723"/>
    </source>
</evidence>